<name>A0ABP3PSW0_9PROT</name>
<keyword evidence="5 11" id="KW-0732">Signal</keyword>
<dbReference type="InterPro" id="IPR036737">
    <property type="entry name" value="OmpA-like_sf"/>
</dbReference>
<dbReference type="InterPro" id="IPR006665">
    <property type="entry name" value="OmpA-like"/>
</dbReference>
<feature type="signal peptide" evidence="11">
    <location>
        <begin position="1"/>
        <end position="27"/>
    </location>
</feature>
<evidence type="ECO:0000256" key="8">
    <source>
        <dbReference type="ARBA" id="ARBA00023136"/>
    </source>
</evidence>
<gene>
    <name evidence="13" type="ORF">GCM10009416_05760</name>
</gene>
<keyword evidence="6" id="KW-0406">Ion transport</keyword>
<evidence type="ECO:0000256" key="2">
    <source>
        <dbReference type="ARBA" id="ARBA00022448"/>
    </source>
</evidence>
<accession>A0ABP3PSW0</accession>
<evidence type="ECO:0000256" key="6">
    <source>
        <dbReference type="ARBA" id="ARBA00023065"/>
    </source>
</evidence>
<evidence type="ECO:0000256" key="9">
    <source>
        <dbReference type="ARBA" id="ARBA00023237"/>
    </source>
</evidence>
<dbReference type="CDD" id="cd07185">
    <property type="entry name" value="OmpA_C-like"/>
    <property type="match status" value="1"/>
</dbReference>
<evidence type="ECO:0000259" key="12">
    <source>
        <dbReference type="PROSITE" id="PS51123"/>
    </source>
</evidence>
<feature type="domain" description="OmpA-like" evidence="12">
    <location>
        <begin position="281"/>
        <end position="395"/>
    </location>
</feature>
<evidence type="ECO:0000256" key="10">
    <source>
        <dbReference type="PROSITE-ProRule" id="PRU00473"/>
    </source>
</evidence>
<dbReference type="PANTHER" id="PTHR30329:SF21">
    <property type="entry name" value="LIPOPROTEIN YIAD-RELATED"/>
    <property type="match status" value="1"/>
</dbReference>
<keyword evidence="9" id="KW-0998">Cell outer membrane</keyword>
<proteinExistence type="predicted"/>
<dbReference type="Gene3D" id="2.40.160.20">
    <property type="match status" value="1"/>
</dbReference>
<comment type="subcellular location">
    <subcellularLocation>
        <location evidence="1">Cell outer membrane</location>
        <topology evidence="1">Multi-pass membrane protein</topology>
    </subcellularLocation>
</comment>
<keyword evidence="2" id="KW-0813">Transport</keyword>
<keyword evidence="7" id="KW-0626">Porin</keyword>
<comment type="caution">
    <text evidence="13">The sequence shown here is derived from an EMBL/GenBank/DDBJ whole genome shotgun (WGS) entry which is preliminary data.</text>
</comment>
<evidence type="ECO:0000256" key="11">
    <source>
        <dbReference type="SAM" id="SignalP"/>
    </source>
</evidence>
<dbReference type="PROSITE" id="PS51123">
    <property type="entry name" value="OMPA_2"/>
    <property type="match status" value="1"/>
</dbReference>
<dbReference type="SUPFAM" id="SSF56925">
    <property type="entry name" value="OMPA-like"/>
    <property type="match status" value="1"/>
</dbReference>
<keyword evidence="4" id="KW-0812">Transmembrane</keyword>
<evidence type="ECO:0000256" key="4">
    <source>
        <dbReference type="ARBA" id="ARBA00022692"/>
    </source>
</evidence>
<dbReference type="InterPro" id="IPR006664">
    <property type="entry name" value="OMP_bac"/>
</dbReference>
<evidence type="ECO:0000256" key="7">
    <source>
        <dbReference type="ARBA" id="ARBA00023114"/>
    </source>
</evidence>
<dbReference type="SUPFAM" id="SSF103088">
    <property type="entry name" value="OmpA-like"/>
    <property type="match status" value="1"/>
</dbReference>
<evidence type="ECO:0000313" key="13">
    <source>
        <dbReference type="EMBL" id="GAA0570044.1"/>
    </source>
</evidence>
<protein>
    <submittedName>
        <fullName evidence="13">OmpA family protein</fullName>
    </submittedName>
</protein>
<keyword evidence="14" id="KW-1185">Reference proteome</keyword>
<feature type="chain" id="PRO_5046376853" evidence="11">
    <location>
        <begin position="28"/>
        <end position="395"/>
    </location>
</feature>
<dbReference type="InterPro" id="IPR050330">
    <property type="entry name" value="Bact_OuterMem_StrucFunc"/>
</dbReference>
<evidence type="ECO:0000256" key="1">
    <source>
        <dbReference type="ARBA" id="ARBA00004571"/>
    </source>
</evidence>
<keyword evidence="8 10" id="KW-0472">Membrane</keyword>
<dbReference type="Pfam" id="PF13505">
    <property type="entry name" value="OMP_b-brl"/>
    <property type="match status" value="1"/>
</dbReference>
<evidence type="ECO:0000256" key="3">
    <source>
        <dbReference type="ARBA" id="ARBA00022452"/>
    </source>
</evidence>
<organism evidence="13 14">
    <name type="scientific">Craurococcus roseus</name>
    <dbReference type="NCBI Taxonomy" id="77585"/>
    <lineage>
        <taxon>Bacteria</taxon>
        <taxon>Pseudomonadati</taxon>
        <taxon>Pseudomonadota</taxon>
        <taxon>Alphaproteobacteria</taxon>
        <taxon>Acetobacterales</taxon>
        <taxon>Acetobacteraceae</taxon>
        <taxon>Craurococcus</taxon>
    </lineage>
</organism>
<dbReference type="PRINTS" id="PR01021">
    <property type="entry name" value="OMPADOMAIN"/>
</dbReference>
<dbReference type="Proteomes" id="UP001501588">
    <property type="component" value="Unassembled WGS sequence"/>
</dbReference>
<keyword evidence="3" id="KW-1134">Transmembrane beta strand</keyword>
<sequence length="395" mass="42001">METVKMSIKKALLAATMLTLPAAMASAQPVSGPYIGVGAGANWVNNPEKFDITGDTARTIAGLPASADIRFNDVGKANYELGWGGVASLGWGFGNGLRAEVEGNYRSNEVDSIRGFNLAPIGRTGGFQTTYGVMGNVFYDFDPGFLGIGPSYVQPYLGAGAGYMWTDFRNLRGVSGAPGNVGTQIFSDDKDGSFAFQGIAGIAVPFTWLGVPGLTLTAEYRFLGILGADMEVSSRDAGNRVLQSAKLDVDKYNHSAMLGIRYALFQPAPAAPVAAPVQPAAPAPSIARTYLVFFDFNRADLTARAREIIGEAAQNARRAQSTRIEVAGHADRSGTPQYNQRLSQRRAEAVASELVARGVGRDEIGVSAFGESRPLVPTADGVREPQNRRVEIVLR</sequence>
<dbReference type="EMBL" id="BAAAFZ010000007">
    <property type="protein sequence ID" value="GAA0570044.1"/>
    <property type="molecule type" value="Genomic_DNA"/>
</dbReference>
<evidence type="ECO:0000313" key="14">
    <source>
        <dbReference type="Proteomes" id="UP001501588"/>
    </source>
</evidence>
<dbReference type="PANTHER" id="PTHR30329">
    <property type="entry name" value="STATOR ELEMENT OF FLAGELLAR MOTOR COMPLEX"/>
    <property type="match status" value="1"/>
</dbReference>
<dbReference type="Pfam" id="PF00691">
    <property type="entry name" value="OmpA"/>
    <property type="match status" value="1"/>
</dbReference>
<reference evidence="14" key="1">
    <citation type="journal article" date="2019" name="Int. J. Syst. Evol. Microbiol.">
        <title>The Global Catalogue of Microorganisms (GCM) 10K type strain sequencing project: providing services to taxonomists for standard genome sequencing and annotation.</title>
        <authorList>
            <consortium name="The Broad Institute Genomics Platform"/>
            <consortium name="The Broad Institute Genome Sequencing Center for Infectious Disease"/>
            <person name="Wu L."/>
            <person name="Ma J."/>
        </authorList>
    </citation>
    <scope>NUCLEOTIDE SEQUENCE [LARGE SCALE GENOMIC DNA]</scope>
    <source>
        <strain evidence="14">JCM 9933</strain>
    </source>
</reference>
<evidence type="ECO:0000256" key="5">
    <source>
        <dbReference type="ARBA" id="ARBA00022729"/>
    </source>
</evidence>
<dbReference type="Gene3D" id="3.30.1330.60">
    <property type="entry name" value="OmpA-like domain"/>
    <property type="match status" value="1"/>
</dbReference>
<dbReference type="InterPro" id="IPR011250">
    <property type="entry name" value="OMP/PagP_B-barrel"/>
</dbReference>
<dbReference type="InterPro" id="IPR027385">
    <property type="entry name" value="Beta-barrel_OMP"/>
</dbReference>